<dbReference type="SFLD" id="SFLDS00003">
    <property type="entry name" value="Haloacid_Dehalogenase"/>
    <property type="match status" value="1"/>
</dbReference>
<proteinExistence type="predicted"/>
<evidence type="ECO:0000313" key="2">
    <source>
        <dbReference type="Proteomes" id="UP000690515"/>
    </source>
</evidence>
<dbReference type="SUPFAM" id="SSF56784">
    <property type="entry name" value="HAD-like"/>
    <property type="match status" value="1"/>
</dbReference>
<organism evidence="1 2">
    <name type="scientific">Zooshikella harenae</name>
    <dbReference type="NCBI Taxonomy" id="2827238"/>
    <lineage>
        <taxon>Bacteria</taxon>
        <taxon>Pseudomonadati</taxon>
        <taxon>Pseudomonadota</taxon>
        <taxon>Gammaproteobacteria</taxon>
        <taxon>Oceanospirillales</taxon>
        <taxon>Zooshikellaceae</taxon>
        <taxon>Zooshikella</taxon>
    </lineage>
</organism>
<dbReference type="InterPro" id="IPR023214">
    <property type="entry name" value="HAD_sf"/>
</dbReference>
<dbReference type="GO" id="GO:0016787">
    <property type="term" value="F:hydrolase activity"/>
    <property type="evidence" value="ECO:0007669"/>
    <property type="project" value="UniProtKB-KW"/>
</dbReference>
<dbReference type="SFLD" id="SFLDG01129">
    <property type="entry name" value="C1.5:_HAD__Beta-PGM__Phosphata"/>
    <property type="match status" value="1"/>
</dbReference>
<dbReference type="InterPro" id="IPR041492">
    <property type="entry name" value="HAD_2"/>
</dbReference>
<keyword evidence="1" id="KW-0378">Hydrolase</keyword>
<gene>
    <name evidence="1" type="ORF">KCG35_02140</name>
</gene>
<dbReference type="InterPro" id="IPR036412">
    <property type="entry name" value="HAD-like_sf"/>
</dbReference>
<protein>
    <submittedName>
        <fullName evidence="1">HAD-IA family hydrolase</fullName>
    </submittedName>
</protein>
<dbReference type="PANTHER" id="PTHR43481:SF4">
    <property type="entry name" value="GLYCEROL-1-PHOSPHATE PHOSPHOHYDROLASE 1-RELATED"/>
    <property type="match status" value="1"/>
</dbReference>
<accession>A0ABS5Z777</accession>
<dbReference type="InterPro" id="IPR023198">
    <property type="entry name" value="PGP-like_dom2"/>
</dbReference>
<dbReference type="Gene3D" id="1.10.150.240">
    <property type="entry name" value="Putative phosphatase, domain 2"/>
    <property type="match status" value="1"/>
</dbReference>
<name>A0ABS5Z777_9GAMM</name>
<evidence type="ECO:0000313" key="1">
    <source>
        <dbReference type="EMBL" id="MBU2709855.1"/>
    </source>
</evidence>
<sequence length="202" mass="22794">MQLQYEYFLFDLDGTLVDTTKIVENVWRKWSTKVNINYPLIKECCHGVRGEDIIRQFLPEADVYKELKWLEDQELALSQLANEIAGAKHFLLSLPAMNWGIVTSSTNKLAHSKLKACNLPIPELLISSEDCKQGKPHPEPYLNALKFLNIHPSKCLVFEDSDAGIESAYKAGCNVIKVTGNNMTKSSSSTSIHDYYSLIGHF</sequence>
<keyword evidence="2" id="KW-1185">Reference proteome</keyword>
<dbReference type="EMBL" id="JAGSOY010000003">
    <property type="protein sequence ID" value="MBU2709855.1"/>
    <property type="molecule type" value="Genomic_DNA"/>
</dbReference>
<reference evidence="1 2" key="1">
    <citation type="submission" date="2021-04" db="EMBL/GenBank/DDBJ databases">
        <authorList>
            <person name="Pira H."/>
            <person name="Risdian C."/>
            <person name="Wink J."/>
        </authorList>
    </citation>
    <scope>NUCLEOTIDE SEQUENCE [LARGE SCALE GENOMIC DNA]</scope>
    <source>
        <strain evidence="1 2">WH53</strain>
    </source>
</reference>
<comment type="caution">
    <text evidence="1">The sequence shown here is derived from an EMBL/GenBank/DDBJ whole genome shotgun (WGS) entry which is preliminary data.</text>
</comment>
<dbReference type="NCBIfam" id="TIGR01509">
    <property type="entry name" value="HAD-SF-IA-v3"/>
    <property type="match status" value="1"/>
</dbReference>
<dbReference type="RefSeq" id="WP_215818021.1">
    <property type="nucleotide sequence ID" value="NZ_JAGSOY010000003.1"/>
</dbReference>
<dbReference type="Gene3D" id="3.40.50.1000">
    <property type="entry name" value="HAD superfamily/HAD-like"/>
    <property type="match status" value="1"/>
</dbReference>
<dbReference type="PANTHER" id="PTHR43481">
    <property type="entry name" value="FRUCTOSE-1-PHOSPHATE PHOSPHATASE"/>
    <property type="match status" value="1"/>
</dbReference>
<dbReference type="Pfam" id="PF13419">
    <property type="entry name" value="HAD_2"/>
    <property type="match status" value="1"/>
</dbReference>
<dbReference type="InterPro" id="IPR006439">
    <property type="entry name" value="HAD-SF_hydro_IA"/>
</dbReference>
<dbReference type="InterPro" id="IPR051806">
    <property type="entry name" value="HAD-like_SPP"/>
</dbReference>
<dbReference type="Proteomes" id="UP000690515">
    <property type="component" value="Unassembled WGS sequence"/>
</dbReference>